<dbReference type="EMBL" id="JAVRFB010000020">
    <property type="protein sequence ID" value="MDT0404970.1"/>
    <property type="molecule type" value="Genomic_DNA"/>
</dbReference>
<name>A0ABU2QPS7_9ACTN</name>
<dbReference type="Proteomes" id="UP001180503">
    <property type="component" value="Unassembled WGS sequence"/>
</dbReference>
<gene>
    <name evidence="2" type="ORF">RM528_24330</name>
</gene>
<dbReference type="RefSeq" id="WP_158713678.1">
    <property type="nucleotide sequence ID" value="NZ_JAVRFB010000020.1"/>
</dbReference>
<reference evidence="3" key="1">
    <citation type="submission" date="2023-07" db="EMBL/GenBank/DDBJ databases">
        <title>30 novel species of actinomycetes from the DSMZ collection.</title>
        <authorList>
            <person name="Nouioui I."/>
        </authorList>
    </citation>
    <scope>NUCLEOTIDE SEQUENCE [LARGE SCALE GENOMIC DNA]</scope>
    <source>
        <strain evidence="3">DSM 41635</strain>
    </source>
</reference>
<sequence length="130" mass="12922">MSRGAVASVFALALAFPVAAATAASANPQNPSVVLRGSVSCANFGPQFVPTSLSVQSVGGAANSTTINATTPRALYSQLSLNPVSPGAGDNATATLTCTSTTDGLEETKVVNFQLVRPAGIGVTATLNIL</sequence>
<keyword evidence="1" id="KW-0732">Signal</keyword>
<evidence type="ECO:0008006" key="4">
    <source>
        <dbReference type="Google" id="ProtNLM"/>
    </source>
</evidence>
<feature type="signal peptide" evidence="1">
    <location>
        <begin position="1"/>
        <end position="20"/>
    </location>
</feature>
<comment type="caution">
    <text evidence="2">The sequence shown here is derived from an EMBL/GenBank/DDBJ whole genome shotgun (WGS) entry which is preliminary data.</text>
</comment>
<accession>A0ABU2QPS7</accession>
<protein>
    <recommendedName>
        <fullName evidence="4">Lipoprotein</fullName>
    </recommendedName>
</protein>
<evidence type="ECO:0000313" key="3">
    <source>
        <dbReference type="Proteomes" id="UP001180503"/>
    </source>
</evidence>
<feature type="chain" id="PRO_5046392786" description="Lipoprotein" evidence="1">
    <location>
        <begin position="21"/>
        <end position="130"/>
    </location>
</feature>
<evidence type="ECO:0000313" key="2">
    <source>
        <dbReference type="EMBL" id="MDT0404970.1"/>
    </source>
</evidence>
<evidence type="ECO:0000256" key="1">
    <source>
        <dbReference type="SAM" id="SignalP"/>
    </source>
</evidence>
<proteinExistence type="predicted"/>
<organism evidence="2 3">
    <name type="scientific">Streptomyces edwardsiae</name>
    <dbReference type="NCBI Taxonomy" id="3075527"/>
    <lineage>
        <taxon>Bacteria</taxon>
        <taxon>Bacillati</taxon>
        <taxon>Actinomycetota</taxon>
        <taxon>Actinomycetes</taxon>
        <taxon>Kitasatosporales</taxon>
        <taxon>Streptomycetaceae</taxon>
        <taxon>Streptomyces</taxon>
    </lineage>
</organism>